<sequence>MISKNSSLIKDVIDYMKVKLKANLIAVYGIGSHFDDSLPENFRTNDIDLIAIVKFSTRGIVNKEVFVGYNTIESYNNKELFEKSSGANYEWALICIKHPENSKLLYGTDIRDQIPETSNIQFDYDNILIRGFYHLEKSFEIVQKDLAKAKREYSKAMFKFGYYFCVLHDTSFRYVSLTEIRKRLEKLYRPDTNERQTFIYFEKAFEYRLKGDFDSDFYKLQFKTRYYLISLLRNGKTHRLMNLKEIKSFFSSYFGGLPILKVFIRNLGIKRHLKN</sequence>
<comment type="caution">
    <text evidence="1">The sequence shown here is derived from an EMBL/GenBank/DDBJ whole genome shotgun (WGS) entry which is preliminary data.</text>
</comment>
<evidence type="ECO:0000313" key="1">
    <source>
        <dbReference type="EMBL" id="KKL45116.1"/>
    </source>
</evidence>
<protein>
    <recommendedName>
        <fullName evidence="2">Polymerase nucleotidyl transferase domain-containing protein</fullName>
    </recommendedName>
</protein>
<dbReference type="AlphaFoldDB" id="A0A0F9CUG9"/>
<name>A0A0F9CUG9_9ZZZZ</name>
<organism evidence="1">
    <name type="scientific">marine sediment metagenome</name>
    <dbReference type="NCBI Taxonomy" id="412755"/>
    <lineage>
        <taxon>unclassified sequences</taxon>
        <taxon>metagenomes</taxon>
        <taxon>ecological metagenomes</taxon>
    </lineage>
</organism>
<dbReference type="EMBL" id="LAZR01034505">
    <property type="protein sequence ID" value="KKL45116.1"/>
    <property type="molecule type" value="Genomic_DNA"/>
</dbReference>
<reference evidence="1" key="1">
    <citation type="journal article" date="2015" name="Nature">
        <title>Complex archaea that bridge the gap between prokaryotes and eukaryotes.</title>
        <authorList>
            <person name="Spang A."/>
            <person name="Saw J.H."/>
            <person name="Jorgensen S.L."/>
            <person name="Zaremba-Niedzwiedzka K."/>
            <person name="Martijn J."/>
            <person name="Lind A.E."/>
            <person name="van Eijk R."/>
            <person name="Schleper C."/>
            <person name="Guy L."/>
            <person name="Ettema T.J."/>
        </authorList>
    </citation>
    <scope>NUCLEOTIDE SEQUENCE</scope>
</reference>
<evidence type="ECO:0008006" key="2">
    <source>
        <dbReference type="Google" id="ProtNLM"/>
    </source>
</evidence>
<accession>A0A0F9CUG9</accession>
<proteinExistence type="predicted"/>
<gene>
    <name evidence="1" type="ORF">LCGC14_2358890</name>
</gene>